<feature type="transmembrane region" description="Helical" evidence="1">
    <location>
        <begin position="111"/>
        <end position="132"/>
    </location>
</feature>
<name>R0MB96_STRMT</name>
<evidence type="ECO:0000313" key="2">
    <source>
        <dbReference type="EMBL" id="EOB31447.1"/>
    </source>
</evidence>
<protein>
    <submittedName>
        <fullName evidence="2">Uncharacterized protein</fullName>
    </submittedName>
</protein>
<feature type="transmembrane region" description="Helical" evidence="1">
    <location>
        <begin position="77"/>
        <end position="99"/>
    </location>
</feature>
<dbReference type="InterPro" id="IPR025233">
    <property type="entry name" value="DUF4176"/>
</dbReference>
<gene>
    <name evidence="2" type="ORF">D065_08637</name>
</gene>
<dbReference type="EMBL" id="AQTU01000028">
    <property type="protein sequence ID" value="EOB31447.1"/>
    <property type="molecule type" value="Genomic_DNA"/>
</dbReference>
<dbReference type="Proteomes" id="UP000013315">
    <property type="component" value="Unassembled WGS sequence"/>
</dbReference>
<reference evidence="2 3" key="1">
    <citation type="submission" date="2013-04" db="EMBL/GenBank/DDBJ databases">
        <authorList>
            <person name="Ikryannikova L.N."/>
            <person name="Ilina E.N."/>
            <person name="Kostryukova E.S."/>
            <person name="Semashko T.A."/>
            <person name="Karpova I.Y.U."/>
            <person name="Larin A.K."/>
            <person name="Ischenko D.S."/>
            <person name="Alekseev D.G."/>
            <person name="Klimova E.A."/>
            <person name="Filimonova A.V."/>
            <person name="Savinova T.A."/>
            <person name="Filimonova O.Y.U."/>
            <person name="Dubovickaya V.A."/>
            <person name="Sidorenko S.V."/>
            <person name="Govorun V.M."/>
        </authorList>
    </citation>
    <scope>NUCLEOTIDE SEQUENCE [LARGE SCALE GENOMIC DNA]</scope>
    <source>
        <strain evidence="2 3">13/39</strain>
    </source>
</reference>
<keyword evidence="1" id="KW-0812">Transmembrane</keyword>
<accession>R0MB96</accession>
<sequence length="327" mass="38410">MEKKANYVARVLGRLDNRYYLIEVHNRLYVIDYFNPRDVRNYLWGFFPKHFSSYNVYDVTDISDRYKIKSNPKWLSVFKSINASSFISLVVALWLLFFPPTFAHNDKIPQLWLPILVVFVVGLLLIITFLNLDLDRSIDLGKLDRKIISPTTVIKSEKTYLPEKLAKFISFVLGLSACFLLGILTSNYFTLFFFTFVVGYAFILYPYFIETTLNKYKFQIKNIQEHRRHKMLLPLGSIVYLADGNQKIVIIGRGMIVNQEGADVVFDYTGSVFPDGLNPEKIYYFNEEDIDEVIFEGYRNDEEERYAKLYLQWLEENKEKVVKGKTK</sequence>
<dbReference type="Pfam" id="PF13780">
    <property type="entry name" value="DUF4176"/>
    <property type="match status" value="1"/>
</dbReference>
<comment type="caution">
    <text evidence="2">The sequence shown here is derived from an EMBL/GenBank/DDBJ whole genome shotgun (WGS) entry which is preliminary data.</text>
</comment>
<evidence type="ECO:0000256" key="1">
    <source>
        <dbReference type="SAM" id="Phobius"/>
    </source>
</evidence>
<organism evidence="2 3">
    <name type="scientific">Streptococcus mitis 13/39</name>
    <dbReference type="NCBI Taxonomy" id="1239793"/>
    <lineage>
        <taxon>Bacteria</taxon>
        <taxon>Bacillati</taxon>
        <taxon>Bacillota</taxon>
        <taxon>Bacilli</taxon>
        <taxon>Lactobacillales</taxon>
        <taxon>Streptococcaceae</taxon>
        <taxon>Streptococcus</taxon>
        <taxon>Streptococcus mitis group</taxon>
    </lineage>
</organism>
<feature type="transmembrane region" description="Helical" evidence="1">
    <location>
        <begin position="190"/>
        <end position="209"/>
    </location>
</feature>
<keyword evidence="1" id="KW-1133">Transmembrane helix</keyword>
<dbReference type="PATRIC" id="fig|1239793.3.peg.1689"/>
<proteinExistence type="predicted"/>
<dbReference type="AlphaFoldDB" id="R0MB96"/>
<feature type="transmembrane region" description="Helical" evidence="1">
    <location>
        <begin position="165"/>
        <end position="184"/>
    </location>
</feature>
<keyword evidence="1" id="KW-0472">Membrane</keyword>
<evidence type="ECO:0000313" key="3">
    <source>
        <dbReference type="Proteomes" id="UP000013315"/>
    </source>
</evidence>